<evidence type="ECO:0000256" key="1">
    <source>
        <dbReference type="SAM" id="MobiDB-lite"/>
    </source>
</evidence>
<organism evidence="2 3">
    <name type="scientific">Metarhizium anisopliae BRIP 53293</name>
    <dbReference type="NCBI Taxonomy" id="1291518"/>
    <lineage>
        <taxon>Eukaryota</taxon>
        <taxon>Fungi</taxon>
        <taxon>Dikarya</taxon>
        <taxon>Ascomycota</taxon>
        <taxon>Pezizomycotina</taxon>
        <taxon>Sordariomycetes</taxon>
        <taxon>Hypocreomycetidae</taxon>
        <taxon>Hypocreales</taxon>
        <taxon>Clavicipitaceae</taxon>
        <taxon>Metarhizium</taxon>
    </lineage>
</organism>
<feature type="region of interest" description="Disordered" evidence="1">
    <location>
        <begin position="1"/>
        <end position="22"/>
    </location>
</feature>
<gene>
    <name evidence="2" type="ORF">H634G_10904</name>
</gene>
<evidence type="ECO:0000313" key="2">
    <source>
        <dbReference type="EMBL" id="KJK73798.1"/>
    </source>
</evidence>
<protein>
    <submittedName>
        <fullName evidence="2">Uncharacterized protein</fullName>
    </submittedName>
</protein>
<feature type="region of interest" description="Disordered" evidence="1">
    <location>
        <begin position="38"/>
        <end position="57"/>
    </location>
</feature>
<dbReference type="AlphaFoldDB" id="A0A0D9NJ88"/>
<reference evidence="3" key="1">
    <citation type="journal article" date="2014" name="BMC Genomics">
        <title>The genome sequence of the biocontrol fungus Metarhizium anisopliae and comparative genomics of Metarhizium species.</title>
        <authorList>
            <person name="Pattemore J.A."/>
            <person name="Hane J.K."/>
            <person name="Williams A.H."/>
            <person name="Wilson B.A."/>
            <person name="Stodart B.J."/>
            <person name="Ash G.J."/>
        </authorList>
    </citation>
    <scope>NUCLEOTIDE SEQUENCE [LARGE SCALE GENOMIC DNA]</scope>
    <source>
        <strain evidence="3">BRIP 53293</strain>
    </source>
</reference>
<dbReference type="EMBL" id="KE384777">
    <property type="protein sequence ID" value="KJK73798.1"/>
    <property type="molecule type" value="Genomic_DNA"/>
</dbReference>
<evidence type="ECO:0000313" key="3">
    <source>
        <dbReference type="Proteomes" id="UP000054544"/>
    </source>
</evidence>
<accession>A0A0D9NJ88</accession>
<proteinExistence type="predicted"/>
<dbReference type="Proteomes" id="UP000054544">
    <property type="component" value="Unassembled WGS sequence"/>
</dbReference>
<sequence>MKRSYTANDLRSKAESARRRAEAAQRIAQQELQVAEEAEAAAEQNEEKVRKNTLKKLRSGTRDRNAIDCAVETINMRYSANSTFSRLDVKTFTLLVERINIRTLRHFCDRGIVDEVLQATQKMMLPEPFWLDYHASIKSSDHNLSKLYWMEITDYLYPPIAASLTQQDVLYSIAYVYKTQLNKYFKPPFVKRMEALYTWGGDKTTSCVRAHIRPEGVDFEVDLGVVNLEPGSSDILQDHVASYEGVRIETIKVNQLRVYVPSDLGTIMVNDLSFPQIKRI</sequence>
<feature type="compositionally biased region" description="Basic and acidic residues" evidence="1">
    <location>
        <begin position="10"/>
        <end position="22"/>
    </location>
</feature>
<name>A0A0D9NJ88_METAN</name>
<keyword evidence="3" id="KW-1185">Reference proteome</keyword>